<protein>
    <submittedName>
        <fullName evidence="1">Cysteine-rich CWC family protein</fullName>
    </submittedName>
</protein>
<dbReference type="RefSeq" id="WP_342703233.1">
    <property type="nucleotide sequence ID" value="NZ_CP109821.1"/>
</dbReference>
<dbReference type="InterPro" id="IPR032720">
    <property type="entry name" value="Cys_rich_CWC"/>
</dbReference>
<name>A0ABZ3DGU1_9BURK</name>
<keyword evidence="2" id="KW-1185">Reference proteome</keyword>
<organism evidence="1 2">
    <name type="scientific">Burkholderia arboris</name>
    <dbReference type="NCBI Taxonomy" id="488730"/>
    <lineage>
        <taxon>Bacteria</taxon>
        <taxon>Pseudomonadati</taxon>
        <taxon>Pseudomonadota</taxon>
        <taxon>Betaproteobacteria</taxon>
        <taxon>Burkholderiales</taxon>
        <taxon>Burkholderiaceae</taxon>
        <taxon>Burkholderia</taxon>
        <taxon>Burkholderia cepacia complex</taxon>
    </lineage>
</organism>
<dbReference type="Proteomes" id="UP001448498">
    <property type="component" value="Chromosome 1"/>
</dbReference>
<reference evidence="1 2" key="1">
    <citation type="submission" date="2022-10" db="EMBL/GenBank/DDBJ databases">
        <title>Genomic of Burkholderia cepacia PN-1.</title>
        <authorList>
            <person name="Yang Y."/>
            <person name="Guan H."/>
            <person name="Huang J."/>
        </authorList>
    </citation>
    <scope>NUCLEOTIDE SEQUENCE [LARGE SCALE GENOMIC DNA]</scope>
    <source>
        <strain evidence="1 2">PN-1</strain>
    </source>
</reference>
<gene>
    <name evidence="1" type="ORF">OHZ10_16725</name>
</gene>
<dbReference type="EMBL" id="CP109821">
    <property type="protein sequence ID" value="XAE47979.1"/>
    <property type="molecule type" value="Genomic_DNA"/>
</dbReference>
<evidence type="ECO:0000313" key="1">
    <source>
        <dbReference type="EMBL" id="XAE47979.1"/>
    </source>
</evidence>
<proteinExistence type="predicted"/>
<sequence>MIDPAAAAAAAAAAARSAPRRARCPHCGRGFDCGAHTQPFDCWCASMPVVPGGTPPAAGARCRCPECLADEIAQRMAGATG</sequence>
<evidence type="ECO:0000313" key="2">
    <source>
        <dbReference type="Proteomes" id="UP001448498"/>
    </source>
</evidence>
<accession>A0ABZ3DGU1</accession>
<dbReference type="Pfam" id="PF14375">
    <property type="entry name" value="Cys_rich_CWC"/>
    <property type="match status" value="1"/>
</dbReference>